<dbReference type="Gene3D" id="3.40.50.80">
    <property type="entry name" value="Nucleotide-binding domain of ferredoxin-NADP reductase (FNR) module"/>
    <property type="match status" value="1"/>
</dbReference>
<feature type="domain" description="Flavoprotein pyridine nucleotide cytochrome reductase-like FAD-binding" evidence="10">
    <location>
        <begin position="188"/>
        <end position="225"/>
    </location>
</feature>
<dbReference type="Pfam" id="PF00970">
    <property type="entry name" value="FAD_binding_6"/>
    <property type="match status" value="1"/>
</dbReference>
<dbReference type="EMBL" id="AZGZ01000001">
    <property type="protein sequence ID" value="KZZ97929.1"/>
    <property type="molecule type" value="Genomic_DNA"/>
</dbReference>
<comment type="subcellular location">
    <subcellularLocation>
        <location evidence="2">Membrane</location>
    </subcellularLocation>
</comment>
<dbReference type="PANTHER" id="PTHR19370">
    <property type="entry name" value="NADH-CYTOCHROME B5 REDUCTASE"/>
    <property type="match status" value="1"/>
</dbReference>
<gene>
    <name evidence="11" type="ORF">AAP_00190</name>
</gene>
<evidence type="ECO:0000256" key="9">
    <source>
        <dbReference type="SAM" id="MobiDB-lite"/>
    </source>
</evidence>
<dbReference type="InterPro" id="IPR039261">
    <property type="entry name" value="FNR_nucleotide-bd"/>
</dbReference>
<dbReference type="InterPro" id="IPR017938">
    <property type="entry name" value="Riboflavin_synthase-like_b-brl"/>
</dbReference>
<dbReference type="VEuPathDB" id="FungiDB:AAP_00190"/>
<evidence type="ECO:0000313" key="11">
    <source>
        <dbReference type="EMBL" id="KZZ97929.1"/>
    </source>
</evidence>
<keyword evidence="7" id="KW-0472">Membrane</keyword>
<dbReference type="Proteomes" id="UP000242877">
    <property type="component" value="Unassembled WGS sequence"/>
</dbReference>
<evidence type="ECO:0000313" key="12">
    <source>
        <dbReference type="Proteomes" id="UP000242877"/>
    </source>
</evidence>
<dbReference type="CDD" id="cd06183">
    <property type="entry name" value="cyt_b5_reduct_like"/>
    <property type="match status" value="1"/>
</dbReference>
<dbReference type="SUPFAM" id="SSF63380">
    <property type="entry name" value="Riboflavin synthase domain-like"/>
    <property type="match status" value="1"/>
</dbReference>
<dbReference type="InterPro" id="IPR001834">
    <property type="entry name" value="CBR-like"/>
</dbReference>
<dbReference type="Gene3D" id="2.40.30.10">
    <property type="entry name" value="Translation factors"/>
    <property type="match status" value="1"/>
</dbReference>
<accession>A0A168DN73</accession>
<evidence type="ECO:0000256" key="3">
    <source>
        <dbReference type="ARBA" id="ARBA00006105"/>
    </source>
</evidence>
<evidence type="ECO:0000256" key="2">
    <source>
        <dbReference type="ARBA" id="ARBA00004370"/>
    </source>
</evidence>
<dbReference type="SUPFAM" id="SSF52343">
    <property type="entry name" value="Ferredoxin reductase-like, C-terminal NADP-linked domain"/>
    <property type="match status" value="1"/>
</dbReference>
<dbReference type="AlphaFoldDB" id="A0A168DN73"/>
<evidence type="ECO:0000259" key="10">
    <source>
        <dbReference type="Pfam" id="PF00970"/>
    </source>
</evidence>
<dbReference type="GO" id="GO:0016020">
    <property type="term" value="C:membrane"/>
    <property type="evidence" value="ECO:0007669"/>
    <property type="project" value="UniProtKB-SubCell"/>
</dbReference>
<comment type="caution">
    <text evidence="11">The sequence shown here is derived from an EMBL/GenBank/DDBJ whole genome shotgun (WGS) entry which is preliminary data.</text>
</comment>
<evidence type="ECO:0000256" key="4">
    <source>
        <dbReference type="ARBA" id="ARBA00022630"/>
    </source>
</evidence>
<dbReference type="OrthoDB" id="432685at2759"/>
<dbReference type="GO" id="GO:0016491">
    <property type="term" value="F:oxidoreductase activity"/>
    <property type="evidence" value="ECO:0007669"/>
    <property type="project" value="UniProtKB-KW"/>
</dbReference>
<feature type="binding site" evidence="8">
    <location>
        <position position="205"/>
    </location>
    <ligand>
        <name>FAD</name>
        <dbReference type="ChEBI" id="CHEBI:57692"/>
    </ligand>
</feature>
<evidence type="ECO:0000256" key="7">
    <source>
        <dbReference type="ARBA" id="ARBA00023136"/>
    </source>
</evidence>
<evidence type="ECO:0000256" key="1">
    <source>
        <dbReference type="ARBA" id="ARBA00001974"/>
    </source>
</evidence>
<protein>
    <submittedName>
        <fullName evidence="11">Cytochrome c mitochondrial import factor (Cyc2)</fullName>
    </submittedName>
</protein>
<keyword evidence="6" id="KW-0560">Oxidoreductase</keyword>
<keyword evidence="12" id="KW-1185">Reference proteome</keyword>
<evidence type="ECO:0000256" key="8">
    <source>
        <dbReference type="PIRSR" id="PIRSR601834-1"/>
    </source>
</evidence>
<evidence type="ECO:0000256" key="6">
    <source>
        <dbReference type="ARBA" id="ARBA00023002"/>
    </source>
</evidence>
<dbReference type="PANTHER" id="PTHR19370:SF189">
    <property type="entry name" value="CYTOCHROME C MITOCHONDRIAL IMPORT FACTOR CYC2"/>
    <property type="match status" value="1"/>
</dbReference>
<organism evidence="11 12">
    <name type="scientific">Ascosphaera apis ARSEF 7405</name>
    <dbReference type="NCBI Taxonomy" id="392613"/>
    <lineage>
        <taxon>Eukaryota</taxon>
        <taxon>Fungi</taxon>
        <taxon>Dikarya</taxon>
        <taxon>Ascomycota</taxon>
        <taxon>Pezizomycotina</taxon>
        <taxon>Eurotiomycetes</taxon>
        <taxon>Eurotiomycetidae</taxon>
        <taxon>Onygenales</taxon>
        <taxon>Ascosphaeraceae</taxon>
        <taxon>Ascosphaera</taxon>
    </lineage>
</organism>
<keyword evidence="4 8" id="KW-0285">Flavoprotein</keyword>
<reference evidence="11 12" key="1">
    <citation type="journal article" date="2016" name="Genome Biol. Evol.">
        <title>Divergent and convergent evolution of fungal pathogenicity.</title>
        <authorList>
            <person name="Shang Y."/>
            <person name="Xiao G."/>
            <person name="Zheng P."/>
            <person name="Cen K."/>
            <person name="Zhan S."/>
            <person name="Wang C."/>
        </authorList>
    </citation>
    <scope>NUCLEOTIDE SEQUENCE [LARGE SCALE GENOMIC DNA]</scope>
    <source>
        <strain evidence="11 12">ARSEF 7405</strain>
    </source>
</reference>
<feature type="region of interest" description="Disordered" evidence="9">
    <location>
        <begin position="44"/>
        <end position="70"/>
    </location>
</feature>
<comment type="similarity">
    <text evidence="3">Belongs to the flavoprotein pyridine nucleotide cytochrome reductase family.</text>
</comment>
<keyword evidence="5 8" id="KW-0274">FAD</keyword>
<feature type="compositionally biased region" description="Polar residues" evidence="9">
    <location>
        <begin position="54"/>
        <end position="68"/>
    </location>
</feature>
<name>A0A168DN73_9EURO</name>
<evidence type="ECO:0000256" key="5">
    <source>
        <dbReference type="ARBA" id="ARBA00022827"/>
    </source>
</evidence>
<comment type="cofactor">
    <cofactor evidence="1 8">
        <name>FAD</name>
        <dbReference type="ChEBI" id="CHEBI:57692"/>
    </cofactor>
</comment>
<sequence>MIPALRQVSLRRSSAVAVAIVSRTPRVCDRCLSTAARSIEGERVRRVGEAQAEGKTSASSSQPQSRTQKSSRRWLALLAVTGLATYGGYRLRRKQRLNATAQVDPTTHFMTYEIVSRHPVTSTSSILTLKTVGPHSKRLRQLYEEATNRGCWSLFFKQPFIQIGRSYTPLPPKVLPAADETASQPMNDDEFTVRFLVRDLPYGEMSRYLQSLSVGSQVEVRGPEMMDFDVPKETSELLFIAGGTGIAPALQATYTLLSRAERERRAGSRPNENLRVRILWANRRREDCQGGTNDHVGWKDWLLGSSKKNAAKNQGDLPEHLVVRYINQLKEHFPGSLTVDYFVDEEGSHISASDILRFTQQSPHSDKERAAQAPSGKKLILVAGPPGFVSHMAGPPLIEGGATFMQGPVKGIIGQLNLPKEWLVWKL</sequence>
<feature type="binding site" evidence="8">
    <location>
        <position position="196"/>
    </location>
    <ligand>
        <name>FAD</name>
        <dbReference type="ChEBI" id="CHEBI:57692"/>
    </ligand>
</feature>
<feature type="binding site" evidence="8">
    <location>
        <position position="206"/>
    </location>
    <ligand>
        <name>FAD</name>
        <dbReference type="ChEBI" id="CHEBI:57692"/>
    </ligand>
</feature>
<dbReference type="InterPro" id="IPR008333">
    <property type="entry name" value="Cbr1-like_FAD-bd_dom"/>
</dbReference>
<dbReference type="GO" id="GO:0005739">
    <property type="term" value="C:mitochondrion"/>
    <property type="evidence" value="ECO:0007669"/>
    <property type="project" value="TreeGrafter"/>
</dbReference>
<proteinExistence type="inferred from homology"/>